<dbReference type="Proteomes" id="UP000266273">
    <property type="component" value="Unassembled WGS sequence"/>
</dbReference>
<keyword evidence="2" id="KW-0347">Helicase</keyword>
<evidence type="ECO:0000259" key="1">
    <source>
        <dbReference type="Pfam" id="PF12705"/>
    </source>
</evidence>
<dbReference type="GO" id="GO:0004386">
    <property type="term" value="F:helicase activity"/>
    <property type="evidence" value="ECO:0007669"/>
    <property type="project" value="UniProtKB-KW"/>
</dbReference>
<dbReference type="Pfam" id="PF12705">
    <property type="entry name" value="PDDEXK_1"/>
    <property type="match status" value="1"/>
</dbReference>
<gene>
    <name evidence="2" type="ORF">BXY53_1402</name>
</gene>
<evidence type="ECO:0000313" key="2">
    <source>
        <dbReference type="EMBL" id="RIA56299.1"/>
    </source>
</evidence>
<dbReference type="EMBL" id="QXDF01000001">
    <property type="protein sequence ID" value="RIA56299.1"/>
    <property type="molecule type" value="Genomic_DNA"/>
</dbReference>
<protein>
    <submittedName>
        <fullName evidence="2">ATP-dependent helicase/nuclease subunit B</fullName>
    </submittedName>
</protein>
<dbReference type="InterPro" id="IPR038726">
    <property type="entry name" value="PDDEXK_AddAB-type"/>
</dbReference>
<keyword evidence="2" id="KW-0547">Nucleotide-binding</keyword>
<name>A0A397Q744_9HYPH</name>
<keyword evidence="2" id="KW-0067">ATP-binding</keyword>
<feature type="domain" description="PD-(D/E)XK endonuclease-like" evidence="1">
    <location>
        <begin position="724"/>
        <end position="964"/>
    </location>
</feature>
<keyword evidence="3" id="KW-1185">Reference proteome</keyword>
<reference evidence="2 3" key="1">
    <citation type="submission" date="2018-08" db="EMBL/GenBank/DDBJ databases">
        <title>Genomic Encyclopedia of Archaeal and Bacterial Type Strains, Phase II (KMG-II): from individual species to whole genera.</title>
        <authorList>
            <person name="Goeker M."/>
        </authorList>
    </citation>
    <scope>NUCLEOTIDE SEQUENCE [LARGE SCALE GENOMIC DNA]</scope>
    <source>
        <strain evidence="2 3">DSM 5002</strain>
    </source>
</reference>
<dbReference type="NCBIfam" id="TIGR02786">
    <property type="entry name" value="addB_alphas"/>
    <property type="match status" value="1"/>
</dbReference>
<dbReference type="SUPFAM" id="SSF52540">
    <property type="entry name" value="P-loop containing nucleoside triphosphate hydrolases"/>
    <property type="match status" value="1"/>
</dbReference>
<dbReference type="RefSeq" id="WP_170144364.1">
    <property type="nucleotide sequence ID" value="NZ_QXDF01000001.1"/>
</dbReference>
<accession>A0A397Q744</accession>
<keyword evidence="2" id="KW-0378">Hydrolase</keyword>
<sequence length="997" mass="106840">MDDKHPALFTIPPERPFLADLARAILNGDLPRLGGRPPAPLELADTTIYLPTRRACSALRDALLAEAPGGALLLPQIRPLGAVDEFAPAEDGDAPADIPPAVPDMERWLTLAALVQRWSRAIEPSADESGFGAMSAAAAGELALELMALLDTAQVEGVDLARIDDLVPEEMAEHWQRTSRFLSIVTRQWPAHLRERGLLDPVARRNLLLAREAKRLAENADKPVIVAGSTGSVPATAALMKTVMDLPAGAIVLPGLDQALDTESWTALDQCPEHPQAGLKRLLNELGIGREDVAELTGDAGPPRRVLVSEVMRPAETAEKWPDFLAGADHAAMADALEGISLLEAPDQRHEAEAIALMMRETVETPDKTAALVTPDRTLARRVRTALQTWGLDVADSAGEPLSATSTGRFMELIARVAVEPDAVTLLALLKHPCLRLGWSAEEVRGRVAELEVNALRQPWFAGGLDGLHPALERADEAEGAVELVNRLEAAFAPLTALTGPAAPGDYAQAQRAVAESLAAGADAPALWADAAGETMADLLDSLARGASGGIAPEIAPADYPSFFAGLARRKAVQTETGAHPRLRIWGPLEARLQHADRLILGGLNEGIWPRAAQAGPWLNRQMRVALGLPEPERQTGLSAHDFAQGLAAPEVMLTRALKADGTPTVPSRWVSRLRLLADALGLGDKLTPAQPWLDWVAARFAAAPETPPGPPAPRPPLKARPRQMSVSDVERWIANPYAVYAKHILALEPMPGLAEGPDDRHRGQIIHAALGRFAERFPAELPDDIAGELMAMADALMAEWGAFAHVRAFWQPRFARFAHWFADTEPARRAGLRRSLSEVPGRLTLAAPGGGFELTARADRIDLREDGAVAVYDYKTGSVEARRRAAERLQSPQLPLEGLIALVGGFELPVNAPPALAGLGYISASGGREAGDEKALNDPQALAEGARDKLAALIARFDDPATPYTAMQRPAFKALWGYDPYAHLARVAEWRGGEGE</sequence>
<organism evidence="2 3">
    <name type="scientific">Dichotomicrobium thermohalophilum</name>
    <dbReference type="NCBI Taxonomy" id="933063"/>
    <lineage>
        <taxon>Bacteria</taxon>
        <taxon>Pseudomonadati</taxon>
        <taxon>Pseudomonadota</taxon>
        <taxon>Alphaproteobacteria</taxon>
        <taxon>Hyphomicrobiales</taxon>
        <taxon>Hyphomicrobiaceae</taxon>
        <taxon>Dichotomicrobium</taxon>
    </lineage>
</organism>
<dbReference type="InterPro" id="IPR027417">
    <property type="entry name" value="P-loop_NTPase"/>
</dbReference>
<dbReference type="InterPro" id="IPR014153">
    <property type="entry name" value="Ds_break_AddB"/>
</dbReference>
<evidence type="ECO:0000313" key="3">
    <source>
        <dbReference type="Proteomes" id="UP000266273"/>
    </source>
</evidence>
<dbReference type="AlphaFoldDB" id="A0A397Q744"/>
<proteinExistence type="predicted"/>
<comment type="caution">
    <text evidence="2">The sequence shown here is derived from an EMBL/GenBank/DDBJ whole genome shotgun (WGS) entry which is preliminary data.</text>
</comment>